<organism evidence="1 2">
    <name type="scientific">Glarea lozoyensis (strain ATCC 74030 / MF5533)</name>
    <dbReference type="NCBI Taxonomy" id="1104152"/>
    <lineage>
        <taxon>Eukaryota</taxon>
        <taxon>Fungi</taxon>
        <taxon>Dikarya</taxon>
        <taxon>Ascomycota</taxon>
        <taxon>Pezizomycotina</taxon>
        <taxon>Leotiomycetes</taxon>
        <taxon>Helotiales</taxon>
        <taxon>Helotiaceae</taxon>
        <taxon>Glarea</taxon>
    </lineage>
</organism>
<name>H0EG95_GLAL7</name>
<keyword evidence="2" id="KW-1185">Reference proteome</keyword>
<accession>H0EG95</accession>
<dbReference type="AlphaFoldDB" id="H0EG95"/>
<dbReference type="Proteomes" id="UP000005446">
    <property type="component" value="Unassembled WGS sequence"/>
</dbReference>
<evidence type="ECO:0008006" key="3">
    <source>
        <dbReference type="Google" id="ProtNLM"/>
    </source>
</evidence>
<dbReference type="Gene3D" id="1.10.30.10">
    <property type="entry name" value="High mobility group box domain"/>
    <property type="match status" value="1"/>
</dbReference>
<dbReference type="InParanoid" id="H0EG95"/>
<dbReference type="SUPFAM" id="SSF47095">
    <property type="entry name" value="HMG-box"/>
    <property type="match status" value="1"/>
</dbReference>
<evidence type="ECO:0000313" key="1">
    <source>
        <dbReference type="EMBL" id="EHL02430.1"/>
    </source>
</evidence>
<reference evidence="1 2" key="1">
    <citation type="journal article" date="2012" name="Eukaryot. Cell">
        <title>Genome sequence of the fungus Glarea lozoyensis: the first genome sequence of a species from the Helotiaceae family.</title>
        <authorList>
            <person name="Youssar L."/>
            <person name="Gruening B.A."/>
            <person name="Erxleben A."/>
            <person name="Guenther S."/>
            <person name="Huettel W."/>
        </authorList>
    </citation>
    <scope>NUCLEOTIDE SEQUENCE [LARGE SCALE GENOMIC DNA]</scope>
    <source>
        <strain evidence="2">ATCC 74030 / MF5533</strain>
    </source>
</reference>
<proteinExistence type="predicted"/>
<dbReference type="OrthoDB" id="1919336at2759"/>
<sequence length="55" mass="6312">MGESMKLVMAEWAALPPAEKKVYEDRRSAESQRYQQEFKTVFNHEPGRPVSKATA</sequence>
<comment type="caution">
    <text evidence="1">The sequence shown here is derived from an EMBL/GenBank/DDBJ whole genome shotgun (WGS) entry which is preliminary data.</text>
</comment>
<dbReference type="EMBL" id="AGUE01000023">
    <property type="protein sequence ID" value="EHL02430.1"/>
    <property type="molecule type" value="Genomic_DNA"/>
</dbReference>
<evidence type="ECO:0000313" key="2">
    <source>
        <dbReference type="Proteomes" id="UP000005446"/>
    </source>
</evidence>
<protein>
    <recommendedName>
        <fullName evidence="3">HMG box domain-containing protein</fullName>
    </recommendedName>
</protein>
<gene>
    <name evidence="1" type="ORF">M7I_1506</name>
</gene>
<dbReference type="InterPro" id="IPR036910">
    <property type="entry name" value="HMG_box_dom_sf"/>
</dbReference>
<dbReference type="HOGENOM" id="CLU_3032534_0_0_1"/>